<feature type="chain" id="PRO_5041384405" evidence="3">
    <location>
        <begin position="25"/>
        <end position="286"/>
    </location>
</feature>
<keyword evidence="7" id="KW-1185">Reference proteome</keyword>
<feature type="domain" description="Laminin G" evidence="4">
    <location>
        <begin position="29"/>
        <end position="211"/>
    </location>
</feature>
<dbReference type="CDD" id="cd00110">
    <property type="entry name" value="LamG"/>
    <property type="match status" value="1"/>
</dbReference>
<reference evidence="6" key="1">
    <citation type="submission" date="2022-12" db="EMBL/GenBank/DDBJ databases">
        <authorList>
            <person name="Alioto T."/>
            <person name="Alioto T."/>
            <person name="Gomez Garrido J."/>
        </authorList>
    </citation>
    <scope>NUCLEOTIDE SEQUENCE</scope>
</reference>
<dbReference type="AlphaFoldDB" id="A0AA35P399"/>
<accession>A0AA35P399</accession>
<gene>
    <name evidence="6" type="ORF">PODLI_1B035676</name>
</gene>
<protein>
    <submittedName>
        <fullName evidence="6">Neurexinneurexin-1-like</fullName>
    </submittedName>
</protein>
<proteinExistence type="predicted"/>
<evidence type="ECO:0000256" key="1">
    <source>
        <dbReference type="ARBA" id="ARBA00023157"/>
    </source>
</evidence>
<dbReference type="GO" id="GO:0016020">
    <property type="term" value="C:membrane"/>
    <property type="evidence" value="ECO:0007669"/>
    <property type="project" value="UniProtKB-SubCell"/>
</dbReference>
<name>A0AA35P399_9SAUR</name>
<dbReference type="InterPro" id="IPR013320">
    <property type="entry name" value="ConA-like_dom_sf"/>
</dbReference>
<comment type="caution">
    <text evidence="2">Lacks conserved residue(s) required for the propagation of feature annotation.</text>
</comment>
<dbReference type="FunFam" id="2.60.120.200:FF:000014">
    <property type="entry name" value="neurexin-1 isoform X1"/>
    <property type="match status" value="1"/>
</dbReference>
<keyword evidence="2" id="KW-0245">EGF-like domain</keyword>
<dbReference type="Gene3D" id="2.60.120.200">
    <property type="match status" value="1"/>
</dbReference>
<feature type="domain" description="EGF-like" evidence="5">
    <location>
        <begin position="207"/>
        <end position="245"/>
    </location>
</feature>
<dbReference type="Gene3D" id="2.10.25.10">
    <property type="entry name" value="Laminin"/>
    <property type="match status" value="1"/>
</dbReference>
<evidence type="ECO:0000259" key="5">
    <source>
        <dbReference type="PROSITE" id="PS50026"/>
    </source>
</evidence>
<feature type="signal peptide" evidence="3">
    <location>
        <begin position="1"/>
        <end position="24"/>
    </location>
</feature>
<dbReference type="SUPFAM" id="SSF49899">
    <property type="entry name" value="Concanavalin A-like lectins/glucanases"/>
    <property type="match status" value="1"/>
</dbReference>
<organism evidence="6 7">
    <name type="scientific">Podarcis lilfordi</name>
    <name type="common">Lilford's wall lizard</name>
    <dbReference type="NCBI Taxonomy" id="74358"/>
    <lineage>
        <taxon>Eukaryota</taxon>
        <taxon>Metazoa</taxon>
        <taxon>Chordata</taxon>
        <taxon>Craniata</taxon>
        <taxon>Vertebrata</taxon>
        <taxon>Euteleostomi</taxon>
        <taxon>Lepidosauria</taxon>
        <taxon>Squamata</taxon>
        <taxon>Bifurcata</taxon>
        <taxon>Unidentata</taxon>
        <taxon>Episquamata</taxon>
        <taxon>Laterata</taxon>
        <taxon>Lacertibaenia</taxon>
        <taxon>Lacertidae</taxon>
        <taxon>Podarcis</taxon>
    </lineage>
</organism>
<dbReference type="InterPro" id="IPR000742">
    <property type="entry name" value="EGF"/>
</dbReference>
<keyword evidence="1" id="KW-1015">Disulfide bond</keyword>
<evidence type="ECO:0000313" key="6">
    <source>
        <dbReference type="EMBL" id="CAI5771310.1"/>
    </source>
</evidence>
<evidence type="ECO:0000256" key="3">
    <source>
        <dbReference type="SAM" id="SignalP"/>
    </source>
</evidence>
<dbReference type="PROSITE" id="PS50025">
    <property type="entry name" value="LAM_G_DOMAIN"/>
    <property type="match status" value="1"/>
</dbReference>
<dbReference type="PROSITE" id="PS50026">
    <property type="entry name" value="EGF_3"/>
    <property type="match status" value="1"/>
</dbReference>
<dbReference type="PANTHER" id="PTHR15036:SF85">
    <property type="entry name" value="SP2353, ISOFORM A"/>
    <property type="match status" value="1"/>
</dbReference>
<evidence type="ECO:0000313" key="7">
    <source>
        <dbReference type="Proteomes" id="UP001178461"/>
    </source>
</evidence>
<dbReference type="SMART" id="SM00282">
    <property type="entry name" value="LamG"/>
    <property type="match status" value="1"/>
</dbReference>
<dbReference type="PROSITE" id="PS51257">
    <property type="entry name" value="PROKAR_LIPOPROTEIN"/>
    <property type="match status" value="1"/>
</dbReference>
<dbReference type="InterPro" id="IPR050372">
    <property type="entry name" value="Neurexin-related_CASP"/>
</dbReference>
<dbReference type="CDD" id="cd00054">
    <property type="entry name" value="EGF_CA"/>
    <property type="match status" value="1"/>
</dbReference>
<evidence type="ECO:0000256" key="2">
    <source>
        <dbReference type="PROSITE-ProRule" id="PRU00076"/>
    </source>
</evidence>
<sequence>MGPVLLRRGGCLLLWMALLLGCWAELGSSLEFPGAEGQWTRFPKWNACCESEMSFNMKTRSSSGLVLYFDDEGFCDFLELILTQGGRLQLSFSIFCAEPAILLSDMAVNDNLWHTVVVRRNFKNTTLLIDQTEAKWVEVKSKRRDMTVFSGLFLGGLPPELRSATLKVTLSSVKDREPFKGWITDVRVNYTQSSPVESQEVRLDDEQSHLCARDDVCLNGGVCSVLNDQAVCDCSQTGFRGKDCSEGYATECSQNLVLSSNVDIPGGPSLSGQRKKYKLKTDLSVV</sequence>
<dbReference type="EMBL" id="OX395128">
    <property type="protein sequence ID" value="CAI5771310.1"/>
    <property type="molecule type" value="Genomic_DNA"/>
</dbReference>
<dbReference type="PANTHER" id="PTHR15036">
    <property type="entry name" value="PIKACHURIN-LIKE PROTEIN"/>
    <property type="match status" value="1"/>
</dbReference>
<keyword evidence="3" id="KW-0732">Signal</keyword>
<dbReference type="Pfam" id="PF02210">
    <property type="entry name" value="Laminin_G_2"/>
    <property type="match status" value="1"/>
</dbReference>
<dbReference type="Proteomes" id="UP001178461">
    <property type="component" value="Chromosome 3"/>
</dbReference>
<evidence type="ECO:0000259" key="4">
    <source>
        <dbReference type="PROSITE" id="PS50025"/>
    </source>
</evidence>
<dbReference type="InterPro" id="IPR001791">
    <property type="entry name" value="Laminin_G"/>
</dbReference>